<comment type="caution">
    <text evidence="2">The sequence shown here is derived from an EMBL/GenBank/DDBJ whole genome shotgun (WGS) entry which is preliminary data.</text>
</comment>
<proteinExistence type="predicted"/>
<dbReference type="CDD" id="cd06259">
    <property type="entry name" value="YdcF-like"/>
    <property type="match status" value="1"/>
</dbReference>
<organism evidence="2 3">
    <name type="scientific">Desulfuribacillus stibiiarsenatis</name>
    <dbReference type="NCBI Taxonomy" id="1390249"/>
    <lineage>
        <taxon>Bacteria</taxon>
        <taxon>Bacillati</taxon>
        <taxon>Bacillota</taxon>
        <taxon>Desulfuribacillia</taxon>
        <taxon>Desulfuribacillales</taxon>
        <taxon>Desulfuribacillaceae</taxon>
        <taxon>Desulfuribacillus</taxon>
    </lineage>
</organism>
<feature type="domain" description="DUF218" evidence="1">
    <location>
        <begin position="39"/>
        <end position="165"/>
    </location>
</feature>
<dbReference type="PANTHER" id="PTHR30336">
    <property type="entry name" value="INNER MEMBRANE PROTEIN, PROBABLE PERMEASE"/>
    <property type="match status" value="1"/>
</dbReference>
<evidence type="ECO:0000259" key="1">
    <source>
        <dbReference type="Pfam" id="PF02698"/>
    </source>
</evidence>
<dbReference type="PANTHER" id="PTHR30336:SF20">
    <property type="entry name" value="DUF218 DOMAIN-CONTAINING PROTEIN"/>
    <property type="match status" value="1"/>
</dbReference>
<evidence type="ECO:0000313" key="3">
    <source>
        <dbReference type="Proteomes" id="UP000095255"/>
    </source>
</evidence>
<dbReference type="InterPro" id="IPR051599">
    <property type="entry name" value="Cell_Envelope_Assoc"/>
</dbReference>
<sequence length="189" mass="21316">MKKLLIVSLSLFVLWFIIHTIAIVIDGLNDDINDNVVADVGVVLGNKVELNGVPSKRLEARLDRAAELYEHASIRSIIVSGGVGKEGFDEAEVMSTYLISMGIPEENIIKDSNGYNTHLTAVNSKLIMDELELESVVVITQYHHITRTKLAFKKIGFKEVYSAHARIFELRDIYAIAREFLAYYKYLLK</sequence>
<dbReference type="GO" id="GO:0005886">
    <property type="term" value="C:plasma membrane"/>
    <property type="evidence" value="ECO:0007669"/>
    <property type="project" value="TreeGrafter"/>
</dbReference>
<accession>A0A1E5LA35</accession>
<name>A0A1E5LA35_9FIRM</name>
<dbReference type="Proteomes" id="UP000095255">
    <property type="component" value="Unassembled WGS sequence"/>
</dbReference>
<dbReference type="RefSeq" id="WP_069700855.1">
    <property type="nucleotide sequence ID" value="NZ_MJAT01000001.1"/>
</dbReference>
<keyword evidence="3" id="KW-1185">Reference proteome</keyword>
<dbReference type="STRING" id="1390249.BHU72_01595"/>
<protein>
    <recommendedName>
        <fullName evidence="1">DUF218 domain-containing protein</fullName>
    </recommendedName>
</protein>
<reference evidence="2 3" key="1">
    <citation type="submission" date="2016-09" db="EMBL/GenBank/DDBJ databases">
        <title>Desulfuribacillus arsenicus sp. nov., an obligately anaerobic, dissimilatory arsenic- and antimonate-reducing bacterium isolated from anoxic sediments.</title>
        <authorList>
            <person name="Abin C.A."/>
            <person name="Hollibaugh J.T."/>
        </authorList>
    </citation>
    <scope>NUCLEOTIDE SEQUENCE [LARGE SCALE GENOMIC DNA]</scope>
    <source>
        <strain evidence="2 3">MLFW-2</strain>
    </source>
</reference>
<dbReference type="Gene3D" id="3.40.50.620">
    <property type="entry name" value="HUPs"/>
    <property type="match status" value="1"/>
</dbReference>
<dbReference type="EMBL" id="MJAT01000001">
    <property type="protein sequence ID" value="OEH86977.1"/>
    <property type="molecule type" value="Genomic_DNA"/>
</dbReference>
<dbReference type="OrthoDB" id="9782395at2"/>
<dbReference type="InterPro" id="IPR014729">
    <property type="entry name" value="Rossmann-like_a/b/a_fold"/>
</dbReference>
<gene>
    <name evidence="2" type="ORF">BHU72_01595</name>
</gene>
<evidence type="ECO:0000313" key="2">
    <source>
        <dbReference type="EMBL" id="OEH86977.1"/>
    </source>
</evidence>
<dbReference type="InterPro" id="IPR003848">
    <property type="entry name" value="DUF218"/>
</dbReference>
<dbReference type="Pfam" id="PF02698">
    <property type="entry name" value="DUF218"/>
    <property type="match status" value="1"/>
</dbReference>
<dbReference type="AlphaFoldDB" id="A0A1E5LA35"/>